<organism evidence="2">
    <name type="scientific">Macrobrachium rosenbergii</name>
    <name type="common">Giant fresh water prawn</name>
    <dbReference type="NCBI Taxonomy" id="79674"/>
    <lineage>
        <taxon>Eukaryota</taxon>
        <taxon>Metazoa</taxon>
        <taxon>Ecdysozoa</taxon>
        <taxon>Arthropoda</taxon>
        <taxon>Crustacea</taxon>
        <taxon>Multicrustacea</taxon>
        <taxon>Malacostraca</taxon>
        <taxon>Eumalacostraca</taxon>
        <taxon>Eucarida</taxon>
        <taxon>Decapoda</taxon>
        <taxon>Pleocyemata</taxon>
        <taxon>Caridea</taxon>
        <taxon>Palaemonoidea</taxon>
        <taxon>Palaemonidae</taxon>
        <taxon>Macrobrachium</taxon>
    </lineage>
</organism>
<dbReference type="EMBL" id="KX610957">
    <property type="protein sequence ID" value="AOF80302.1"/>
    <property type="molecule type" value="mRNA"/>
</dbReference>
<feature type="non-terminal residue" evidence="2">
    <location>
        <position position="99"/>
    </location>
</feature>
<feature type="chain" id="PRO_5008549028" evidence="1">
    <location>
        <begin position="20"/>
        <end position="99"/>
    </location>
</feature>
<reference evidence="2" key="1">
    <citation type="journal article" date="2016" name="Fish Shellfish Immunol.">
        <title>Toll receptor response to white spot syndrome virus challenge in giant freshwater prawns (Macrobrachium rosenbergii).</title>
        <authorList>
            <person name="Feng J."/>
            <person name="Zhao L."/>
            <person name="Jin M."/>
            <person name="Li T."/>
            <person name="Wu L."/>
            <person name="Chen Y."/>
            <person name="Ren Q."/>
        </authorList>
    </citation>
    <scope>NUCLEOTIDE SEQUENCE</scope>
</reference>
<dbReference type="AlphaFoldDB" id="A0A1B3LHH8"/>
<name>A0A1B3LHH8_MACRS</name>
<feature type="signal peptide" evidence="1">
    <location>
        <begin position="1"/>
        <end position="19"/>
    </location>
</feature>
<sequence>MKGFTLALMTVLLVGVALGMPQRGHPNNCRNWCKNSADQFTCCDKLPKCPVDNRPPGECNRPFPAGASVSGPRRCANDSSCGAGAICCPDKCLGYTVCK</sequence>
<protein>
    <submittedName>
        <fullName evidence="2">Crustin 7</fullName>
    </submittedName>
</protein>
<keyword evidence="1" id="KW-0732">Signal</keyword>
<proteinExistence type="evidence at transcript level"/>
<evidence type="ECO:0000256" key="1">
    <source>
        <dbReference type="SAM" id="SignalP"/>
    </source>
</evidence>
<accession>A0A1B3LHH8</accession>
<evidence type="ECO:0000313" key="2">
    <source>
        <dbReference type="EMBL" id="AOF80302.1"/>
    </source>
</evidence>